<proteinExistence type="predicted"/>
<dbReference type="InterPro" id="IPR034660">
    <property type="entry name" value="DinB/YfiT-like"/>
</dbReference>
<dbReference type="NCBIfam" id="NF047558">
    <property type="entry name" value="TPR_END_plus"/>
    <property type="match status" value="1"/>
</dbReference>
<evidence type="ECO:0000256" key="1">
    <source>
        <dbReference type="PROSITE-ProRule" id="PRU00339"/>
    </source>
</evidence>
<organism evidence="2">
    <name type="scientific">Bellilinea caldifistulae</name>
    <dbReference type="NCBI Taxonomy" id="360411"/>
    <lineage>
        <taxon>Bacteria</taxon>
        <taxon>Bacillati</taxon>
        <taxon>Chloroflexota</taxon>
        <taxon>Anaerolineae</taxon>
        <taxon>Anaerolineales</taxon>
        <taxon>Anaerolineaceae</taxon>
        <taxon>Bellilinea</taxon>
    </lineage>
</organism>
<dbReference type="Pfam" id="PF08020">
    <property type="entry name" value="DUF1706"/>
    <property type="match status" value="1"/>
</dbReference>
<keyword evidence="1" id="KW-0802">TPR repeat</keyword>
<reference evidence="2" key="1">
    <citation type="journal article" date="2020" name="mSystems">
        <title>Genome- and Community-Level Interaction Insights into Carbon Utilization and Element Cycling Functions of Hydrothermarchaeota in Hydrothermal Sediment.</title>
        <authorList>
            <person name="Zhou Z."/>
            <person name="Liu Y."/>
            <person name="Xu W."/>
            <person name="Pan J."/>
            <person name="Luo Z.H."/>
            <person name="Li M."/>
        </authorList>
    </citation>
    <scope>NUCLEOTIDE SEQUENCE [LARGE SCALE GENOMIC DNA]</scope>
    <source>
        <strain evidence="2">SpSt-556</strain>
    </source>
</reference>
<dbReference type="PROSITE" id="PS50005">
    <property type="entry name" value="TPR"/>
    <property type="match status" value="1"/>
</dbReference>
<feature type="repeat" description="TPR" evidence="1">
    <location>
        <begin position="183"/>
        <end position="216"/>
    </location>
</feature>
<gene>
    <name evidence="2" type="ORF">ENT17_02320</name>
</gene>
<protein>
    <submittedName>
        <fullName evidence="2">ClbS/DfsB family four-helix bundle protein</fullName>
    </submittedName>
</protein>
<dbReference type="InterPro" id="IPR012550">
    <property type="entry name" value="DUF1706"/>
</dbReference>
<accession>A0A7C4Q3D8</accession>
<name>A0A7C4Q3D8_9CHLR</name>
<dbReference type="InterPro" id="IPR019734">
    <property type="entry name" value="TPR_rpt"/>
</dbReference>
<dbReference type="EMBL" id="DSXR01000031">
    <property type="protein sequence ID" value="HGS86432.1"/>
    <property type="molecule type" value="Genomic_DNA"/>
</dbReference>
<sequence>MSKTLIQKVGSLLRKAYQAEVNLIESLSDGERSAEGNFENWSPKDSLAHTTYWRQRMVETLAYTFRNQPPPSYPPYDEVNRQVYFEKQHTPLPALLREAEDTMRALQDALNRFEDEDITDPARYQWRNGIPLLSYILGNGYIHVIHHLVHTYRKLNNLSKATSLQDEALQQLASLAELGKSRAVLLYDMACLLTATGNHTQALDLLEESLQIDPSLIEWSRQDPDLDALRDNPRFQQMTGG</sequence>
<dbReference type="Pfam" id="PF13424">
    <property type="entry name" value="TPR_12"/>
    <property type="match status" value="1"/>
</dbReference>
<dbReference type="SUPFAM" id="SSF109854">
    <property type="entry name" value="DinB/YfiT-like putative metalloenzymes"/>
    <property type="match status" value="1"/>
</dbReference>
<dbReference type="Gene3D" id="1.20.120.450">
    <property type="entry name" value="dinb family like domain"/>
    <property type="match status" value="1"/>
</dbReference>
<evidence type="ECO:0000313" key="2">
    <source>
        <dbReference type="EMBL" id="HGS86432.1"/>
    </source>
</evidence>
<dbReference type="SUPFAM" id="SSF48452">
    <property type="entry name" value="TPR-like"/>
    <property type="match status" value="1"/>
</dbReference>
<dbReference type="InterPro" id="IPR011990">
    <property type="entry name" value="TPR-like_helical_dom_sf"/>
</dbReference>
<comment type="caution">
    <text evidence="2">The sequence shown here is derived from an EMBL/GenBank/DDBJ whole genome shotgun (WGS) entry which is preliminary data.</text>
</comment>
<dbReference type="AlphaFoldDB" id="A0A7C4Q3D8"/>